<dbReference type="GO" id="GO:0005737">
    <property type="term" value="C:cytoplasm"/>
    <property type="evidence" value="ECO:0007669"/>
    <property type="project" value="TreeGrafter"/>
</dbReference>
<keyword evidence="6" id="KW-0808">Transferase</keyword>
<evidence type="ECO:0000256" key="3">
    <source>
        <dbReference type="ARBA" id="ARBA00003814"/>
    </source>
</evidence>
<evidence type="ECO:0000256" key="1">
    <source>
        <dbReference type="ARBA" id="ARBA00001771"/>
    </source>
</evidence>
<dbReference type="InterPro" id="IPR000417">
    <property type="entry name" value="Hyethyz_kinase"/>
</dbReference>
<dbReference type="GO" id="GO:0009229">
    <property type="term" value="P:thiamine diphosphate biosynthetic process"/>
    <property type="evidence" value="ECO:0007669"/>
    <property type="project" value="UniProtKB-UniPathway"/>
</dbReference>
<dbReference type="Pfam" id="PF02110">
    <property type="entry name" value="HK"/>
    <property type="match status" value="1"/>
</dbReference>
<dbReference type="GO" id="GO:0005524">
    <property type="term" value="F:ATP binding"/>
    <property type="evidence" value="ECO:0007669"/>
    <property type="project" value="UniProtKB-KW"/>
</dbReference>
<dbReference type="Proteomes" id="UP000292447">
    <property type="component" value="Chromosome IV"/>
</dbReference>
<keyword evidence="12" id="KW-0784">Thiamine biosynthesis</keyword>
<comment type="catalytic activity">
    <reaction evidence="1">
        <text>5-(2-hydroxyethyl)-4-methylthiazole + ATP = 4-methyl-5-(2-phosphooxyethyl)-thiazole + ADP + H(+)</text>
        <dbReference type="Rhea" id="RHEA:24212"/>
        <dbReference type="ChEBI" id="CHEBI:15378"/>
        <dbReference type="ChEBI" id="CHEBI:17957"/>
        <dbReference type="ChEBI" id="CHEBI:30616"/>
        <dbReference type="ChEBI" id="CHEBI:58296"/>
        <dbReference type="ChEBI" id="CHEBI:456216"/>
        <dbReference type="EC" id="2.7.1.50"/>
    </reaction>
</comment>
<dbReference type="Pfam" id="PF02581">
    <property type="entry name" value="TMP-TENI"/>
    <property type="match status" value="1"/>
</dbReference>
<evidence type="ECO:0000256" key="2">
    <source>
        <dbReference type="ARBA" id="ARBA00001946"/>
    </source>
</evidence>
<dbReference type="GO" id="GO:0009228">
    <property type="term" value="P:thiamine biosynthetic process"/>
    <property type="evidence" value="ECO:0007669"/>
    <property type="project" value="UniProtKB-KW"/>
</dbReference>
<evidence type="ECO:0000256" key="4">
    <source>
        <dbReference type="ARBA" id="ARBA00004868"/>
    </source>
</evidence>
<keyword evidence="7" id="KW-0479">Metal-binding</keyword>
<comment type="cofactor">
    <cofactor evidence="2">
        <name>Mg(2+)</name>
        <dbReference type="ChEBI" id="CHEBI:18420"/>
    </cofactor>
</comment>
<evidence type="ECO:0000256" key="14">
    <source>
        <dbReference type="ARBA" id="ARBA00047851"/>
    </source>
</evidence>
<comment type="similarity">
    <text evidence="16">In the C-terminal section; belongs to the Thz kinase family.</text>
</comment>
<dbReference type="InterPro" id="IPR036206">
    <property type="entry name" value="ThiamineP_synth_sf"/>
</dbReference>
<evidence type="ECO:0000313" key="20">
    <source>
        <dbReference type="Proteomes" id="UP000292447"/>
    </source>
</evidence>
<dbReference type="AlphaFoldDB" id="A0A4P6XTW0"/>
<evidence type="ECO:0000256" key="5">
    <source>
        <dbReference type="ARBA" id="ARBA00005165"/>
    </source>
</evidence>
<comment type="similarity">
    <text evidence="17">In the N-terminal section; belongs to the thiamine-phosphate synthase family.</text>
</comment>
<comment type="catalytic activity">
    <reaction evidence="13">
        <text>4-methyl-5-(2-phosphooxyethyl)-thiazole + 4-amino-2-methyl-5-(diphosphooxymethyl)pyrimidine + H(+) = thiamine phosphate + diphosphate</text>
        <dbReference type="Rhea" id="RHEA:22328"/>
        <dbReference type="ChEBI" id="CHEBI:15378"/>
        <dbReference type="ChEBI" id="CHEBI:33019"/>
        <dbReference type="ChEBI" id="CHEBI:37575"/>
        <dbReference type="ChEBI" id="CHEBI:57841"/>
        <dbReference type="ChEBI" id="CHEBI:58296"/>
        <dbReference type="EC" id="2.5.1.3"/>
    </reaction>
</comment>
<dbReference type="PANTHER" id="PTHR20857:SF23">
    <property type="entry name" value="THIAMINE BIOSYNTHETIC BIFUNCTIONAL ENZYME"/>
    <property type="match status" value="1"/>
</dbReference>
<dbReference type="SUPFAM" id="SSF51391">
    <property type="entry name" value="Thiamin phosphate synthase"/>
    <property type="match status" value="1"/>
</dbReference>
<dbReference type="EMBL" id="CP034459">
    <property type="protein sequence ID" value="QBM89324.1"/>
    <property type="molecule type" value="Genomic_DNA"/>
</dbReference>
<evidence type="ECO:0000256" key="11">
    <source>
        <dbReference type="ARBA" id="ARBA00022842"/>
    </source>
</evidence>
<evidence type="ECO:0000259" key="18">
    <source>
        <dbReference type="Pfam" id="PF02581"/>
    </source>
</evidence>
<dbReference type="GO" id="GO:0004417">
    <property type="term" value="F:hydroxyethylthiazole kinase activity"/>
    <property type="evidence" value="ECO:0007669"/>
    <property type="project" value="UniProtKB-EC"/>
</dbReference>
<evidence type="ECO:0000256" key="17">
    <source>
        <dbReference type="ARBA" id="ARBA00061283"/>
    </source>
</evidence>
<keyword evidence="9 19" id="KW-0418">Kinase</keyword>
<comment type="function">
    <text evidence="3">Condenses 4-methyl-5-(beta-hydroxyethyl)thiazole monophosphate (THZ-P) and 2-methyl-4-amino-5-hydroxymethyl pyrimidine pyrophosphate (HMP-PP) to form thiamine monophosphate (TMP).</text>
</comment>
<comment type="pathway">
    <text evidence="5">Cofactor biosynthesis; thiamine diphosphate biosynthesis; thiamine phosphate from 4-amino-2-methyl-5-diphosphomethylpyrimidine and 4-methyl-5-(2-phosphoethyl)-thiazole: step 1/1.</text>
</comment>
<dbReference type="PANTHER" id="PTHR20857">
    <property type="entry name" value="THIAMINE-PHOSPHATE PYROPHOSPHORYLASE"/>
    <property type="match status" value="1"/>
</dbReference>
<evidence type="ECO:0000256" key="7">
    <source>
        <dbReference type="ARBA" id="ARBA00022723"/>
    </source>
</evidence>
<proteinExistence type="inferred from homology"/>
<keyword evidence="10" id="KW-0067">ATP-binding</keyword>
<dbReference type="PRINTS" id="PR01099">
    <property type="entry name" value="HYETHTZKNASE"/>
</dbReference>
<dbReference type="GO" id="GO:0004789">
    <property type="term" value="F:thiamine-phosphate diphosphorylase activity"/>
    <property type="evidence" value="ECO:0007669"/>
    <property type="project" value="UniProtKB-EC"/>
</dbReference>
<reference evidence="20" key="1">
    <citation type="submission" date="2019-03" db="EMBL/GenBank/DDBJ databases">
        <title>Snf2 controls pulcherriminic acid biosynthesis and connects pigmentation and antifungal activity of the yeast Metschnikowia pulcherrima.</title>
        <authorList>
            <person name="Gore-Lloyd D."/>
            <person name="Sumann I."/>
            <person name="Brachmann A.O."/>
            <person name="Schneeberger K."/>
            <person name="Ortiz-Merino R.A."/>
            <person name="Moreno-Beltran M."/>
            <person name="Schlaefli M."/>
            <person name="Kirner P."/>
            <person name="Santos Kron A."/>
            <person name="Wolfe K.H."/>
            <person name="Piel J."/>
            <person name="Ahrens C.H."/>
            <person name="Henk D."/>
            <person name="Freimoser F.M."/>
        </authorList>
    </citation>
    <scope>NUCLEOTIDE SEQUENCE [LARGE SCALE GENOMIC DNA]</scope>
    <source>
        <strain evidence="20">APC 1.2</strain>
    </source>
</reference>
<dbReference type="InterPro" id="IPR029056">
    <property type="entry name" value="Ribokinase-like"/>
</dbReference>
<evidence type="ECO:0000256" key="8">
    <source>
        <dbReference type="ARBA" id="ARBA00022741"/>
    </source>
</evidence>
<dbReference type="InterPro" id="IPR034291">
    <property type="entry name" value="TMP_synthase"/>
</dbReference>
<accession>A0A4P6XTW0</accession>
<feature type="domain" description="Thiamine phosphate synthase/TenI" evidence="18">
    <location>
        <begin position="8"/>
        <end position="205"/>
    </location>
</feature>
<dbReference type="STRING" id="2163413.A0A4P6XTW0"/>
<dbReference type="UniPathway" id="UPA00060">
    <property type="reaction ID" value="UER00139"/>
</dbReference>
<keyword evidence="20" id="KW-1185">Reference proteome</keyword>
<evidence type="ECO:0000256" key="16">
    <source>
        <dbReference type="ARBA" id="ARBA00061146"/>
    </source>
</evidence>
<evidence type="ECO:0000313" key="19">
    <source>
        <dbReference type="EMBL" id="QBM89324.1"/>
    </source>
</evidence>
<dbReference type="NCBIfam" id="NF006830">
    <property type="entry name" value="PRK09355.1"/>
    <property type="match status" value="1"/>
</dbReference>
<dbReference type="SUPFAM" id="SSF53613">
    <property type="entry name" value="Ribokinase-like"/>
    <property type="match status" value="1"/>
</dbReference>
<dbReference type="Gene3D" id="3.20.20.70">
    <property type="entry name" value="Aldolase class I"/>
    <property type="match status" value="1"/>
</dbReference>
<comment type="pathway">
    <text evidence="4">Cofactor biosynthesis; thiamine diphosphate biosynthesis; 4-methyl-5-(2-phosphoethyl)-thiazole from 5-(2-hydroxyethyl)-4-methylthiazole: step 1/1.</text>
</comment>
<name>A0A4P6XTW0_9ASCO</name>
<protein>
    <submittedName>
        <fullName evidence="19">Thiamine-phosphate diphosphorylase / hydroxyethylthiazole kinase</fullName>
    </submittedName>
</protein>
<evidence type="ECO:0000256" key="9">
    <source>
        <dbReference type="ARBA" id="ARBA00022777"/>
    </source>
</evidence>
<evidence type="ECO:0000256" key="12">
    <source>
        <dbReference type="ARBA" id="ARBA00022977"/>
    </source>
</evidence>
<sequence>MPSPDYSIYLVTDSTMVPETSTFLSQVKQAVENGATIVQLREKKLLTLDFVTQAQKVHEITRAHNVPLIINDRIDVALAIDAEGVHIGQDDMPAKVARQLIGPDKILGVSCASEAETIQVCEDNVADYVGLGTMFATQTKDVKSVVGPIGTRRKLEVLRNHNEKSAKKISCVGIGGINQKNVAKVMYQCRVPGQTLDGVAIVSCIMAAKDAGAATRQLVNNYHGQFKSDWAHFSEKLTSFSSKPLVHHITNNIVKNFSANVTLATGGLPIMSELPEEFEEFASLDIPASLVMNLGTPNTRLMHVLTTGLHIYNQYGKPVVFDPVGAGASKPRLSTCRELLNAGQFTVIKGNLGEIMALQKLSISSQVEEKSEQATMQGVDSTVELDSEQVGSIATKVSQEFRAVVVVSGAKNTIAEYVDEKASRIAVIDGGHPIMGSVTGTGCSLGSAIACYVACASHNKCDIFEAVVDAVKFYNEAGARAGAQSKGPGQFSSNFLDELALGQAAREA</sequence>
<evidence type="ECO:0000256" key="13">
    <source>
        <dbReference type="ARBA" id="ARBA00047334"/>
    </source>
</evidence>
<dbReference type="CDD" id="cd00564">
    <property type="entry name" value="TMP_TenI"/>
    <property type="match status" value="1"/>
</dbReference>
<dbReference type="FunFam" id="3.20.20.70:FF:000104">
    <property type="entry name" value="Thiamine biosynthetic bifunctional enzyme"/>
    <property type="match status" value="1"/>
</dbReference>
<organism evidence="19 20">
    <name type="scientific">Metschnikowia aff. pulcherrima</name>
    <dbReference type="NCBI Taxonomy" id="2163413"/>
    <lineage>
        <taxon>Eukaryota</taxon>
        <taxon>Fungi</taxon>
        <taxon>Dikarya</taxon>
        <taxon>Ascomycota</taxon>
        <taxon>Saccharomycotina</taxon>
        <taxon>Pichiomycetes</taxon>
        <taxon>Metschnikowiaceae</taxon>
        <taxon>Metschnikowia</taxon>
    </lineage>
</organism>
<dbReference type="HAMAP" id="MF_00228">
    <property type="entry name" value="Thz_kinase"/>
    <property type="match status" value="1"/>
</dbReference>
<dbReference type="InterPro" id="IPR013785">
    <property type="entry name" value="Aldolase_TIM"/>
</dbReference>
<evidence type="ECO:0000256" key="6">
    <source>
        <dbReference type="ARBA" id="ARBA00022679"/>
    </source>
</evidence>
<comment type="catalytic activity">
    <reaction evidence="14">
        <text>2-(2-carboxy-4-methylthiazol-5-yl)ethyl phosphate + 4-amino-2-methyl-5-(diphosphooxymethyl)pyrimidine + 2 H(+) = thiamine phosphate + CO2 + diphosphate</text>
        <dbReference type="Rhea" id="RHEA:47848"/>
        <dbReference type="ChEBI" id="CHEBI:15378"/>
        <dbReference type="ChEBI" id="CHEBI:16526"/>
        <dbReference type="ChEBI" id="CHEBI:33019"/>
        <dbReference type="ChEBI" id="CHEBI:37575"/>
        <dbReference type="ChEBI" id="CHEBI:57841"/>
        <dbReference type="ChEBI" id="CHEBI:62890"/>
        <dbReference type="EC" id="2.5.1.3"/>
    </reaction>
</comment>
<dbReference type="InterPro" id="IPR022998">
    <property type="entry name" value="ThiamineP_synth_TenI"/>
</dbReference>
<comment type="catalytic activity">
    <reaction evidence="15">
        <text>2-[(2R,5Z)-2-carboxy-4-methylthiazol-5(2H)-ylidene]ethyl phosphate + 4-amino-2-methyl-5-(diphosphooxymethyl)pyrimidine + 2 H(+) = thiamine phosphate + CO2 + diphosphate</text>
        <dbReference type="Rhea" id="RHEA:47844"/>
        <dbReference type="ChEBI" id="CHEBI:15378"/>
        <dbReference type="ChEBI" id="CHEBI:16526"/>
        <dbReference type="ChEBI" id="CHEBI:33019"/>
        <dbReference type="ChEBI" id="CHEBI:37575"/>
        <dbReference type="ChEBI" id="CHEBI:57841"/>
        <dbReference type="ChEBI" id="CHEBI:62899"/>
        <dbReference type="EC" id="2.5.1.3"/>
    </reaction>
</comment>
<dbReference type="CDD" id="cd01170">
    <property type="entry name" value="THZ_kinase"/>
    <property type="match status" value="1"/>
</dbReference>
<dbReference type="Gene3D" id="3.40.1190.20">
    <property type="match status" value="1"/>
</dbReference>
<keyword evidence="8" id="KW-0547">Nucleotide-binding</keyword>
<evidence type="ECO:0000256" key="15">
    <source>
        <dbReference type="ARBA" id="ARBA00047883"/>
    </source>
</evidence>
<keyword evidence="11" id="KW-0460">Magnesium</keyword>
<gene>
    <name evidence="19" type="primary">MPUL0D03940</name>
    <name evidence="19" type="ORF">METSCH_D03940</name>
</gene>
<dbReference type="HAMAP" id="MF_00097">
    <property type="entry name" value="TMP_synthase"/>
    <property type="match status" value="1"/>
</dbReference>
<evidence type="ECO:0000256" key="10">
    <source>
        <dbReference type="ARBA" id="ARBA00022840"/>
    </source>
</evidence>
<dbReference type="GO" id="GO:0000287">
    <property type="term" value="F:magnesium ion binding"/>
    <property type="evidence" value="ECO:0007669"/>
    <property type="project" value="InterPro"/>
</dbReference>
<dbReference type="NCBIfam" id="TIGR00693">
    <property type="entry name" value="thiE"/>
    <property type="match status" value="1"/>
</dbReference>